<keyword evidence="2" id="KW-0443">Lipid metabolism</keyword>
<dbReference type="InterPro" id="IPR039034">
    <property type="entry name" value="INPP4"/>
</dbReference>
<protein>
    <recommendedName>
        <fullName evidence="5">PH domain-containing protein</fullName>
    </recommendedName>
</protein>
<dbReference type="AlphaFoldDB" id="A0A8S1H716"/>
<dbReference type="PANTHER" id="PTHR12187:SF11">
    <property type="entry name" value="PHOSPHATIDYLINOSITOL-3,4-BISPHOSPHATE 4-PHOSPHATASE"/>
    <property type="match status" value="1"/>
</dbReference>
<keyword evidence="4" id="KW-1185">Reference proteome</keyword>
<dbReference type="SUPFAM" id="SSF50729">
    <property type="entry name" value="PH domain-like"/>
    <property type="match status" value="1"/>
</dbReference>
<dbReference type="PANTHER" id="PTHR12187">
    <property type="entry name" value="AGAP000124-PA"/>
    <property type="match status" value="1"/>
</dbReference>
<name>A0A8S1H716_9PELO</name>
<dbReference type="EMBL" id="CAJGYM010000015">
    <property type="protein sequence ID" value="CAD6190418.1"/>
    <property type="molecule type" value="Genomic_DNA"/>
</dbReference>
<sequence length="790" mass="88654">MEEDNGHDILKSFAKHNSEDGFTGFAKVSFKGSSYDAKISMHGNVLCVWASSTDTVQAPLIFVLERITIKKMETEEAEKRAFSVEFVDPTETLVLAVDSEEIREQWMVKMATSSHQMARAELDELAYKFFTMSPSASHEASPTDASTSSFQNFYLTSPLRITHNYAVSQQNNLPARRVVIDEAMWETKLSMIVPKEMVKLYRKWVNELAALLESRQYSWPSSSIPALHEVLREVREVYETYEMCYEFVDNYSGPSFRKSTEKHRVAFGIVPTNLHVHGYEINSTDHRDFITCGTASAIPLRFQNGGISRLTSSLEVDPCHHDFAFWSKRQKITELKKTIGELSHKIDVEWKIAQFGKPDKVCLEIYAGIKQVYEKLKDTLSTIGDVERSAEILLHEERRRSEIGQKTETRVGDSIQNLLDSVDAMILSLNTKIAVIDTLDDDQSARAAYEKSAREAMVASLDLLLTLSNAVLEAQLFSLVSALHKTNATHAYFHLQIRIDFTLAHVVTIAATAILNRIQKKWTLKNDGSPSELILVVFSFLSAYGDERGMVEDAWEAWKNLESCVAFRLVRAPSAVCRTCIPIVQGSRNALKVSIPLPHDVFDNLPESLREAGYFTVRTAYFSIGVNHEATFGQSFGGIAFESTINQEAADRVNVFANRNEAPTRAREAVMELVNEVVTEASRKNLAIFECAMQACELLGGESVISCKSGKDRTGMAATLEQGRVLRQTCGFNSNQVTEVVTSLRREGVRRENCRKNVGRAVYSFSPFQMHFLPKAFRPPSGTHSQSVSS</sequence>
<dbReference type="GO" id="GO:0016316">
    <property type="term" value="F:phosphatidylinositol-3,4-bisphosphate 4-phosphatase activity"/>
    <property type="evidence" value="ECO:0007669"/>
    <property type="project" value="InterPro"/>
</dbReference>
<gene>
    <name evidence="3" type="ORF">CAUJ_LOCUS6337</name>
</gene>
<organism evidence="3 4">
    <name type="scientific">Caenorhabditis auriculariae</name>
    <dbReference type="NCBI Taxonomy" id="2777116"/>
    <lineage>
        <taxon>Eukaryota</taxon>
        <taxon>Metazoa</taxon>
        <taxon>Ecdysozoa</taxon>
        <taxon>Nematoda</taxon>
        <taxon>Chromadorea</taxon>
        <taxon>Rhabditida</taxon>
        <taxon>Rhabditina</taxon>
        <taxon>Rhabditomorpha</taxon>
        <taxon>Rhabditoidea</taxon>
        <taxon>Rhabditidae</taxon>
        <taxon>Peloderinae</taxon>
        <taxon>Caenorhabditis</taxon>
    </lineage>
</organism>
<evidence type="ECO:0008006" key="5">
    <source>
        <dbReference type="Google" id="ProtNLM"/>
    </source>
</evidence>
<evidence type="ECO:0000313" key="3">
    <source>
        <dbReference type="EMBL" id="CAD6190418.1"/>
    </source>
</evidence>
<keyword evidence="1" id="KW-0378">Hydrolase</keyword>
<reference evidence="3" key="1">
    <citation type="submission" date="2020-10" db="EMBL/GenBank/DDBJ databases">
        <authorList>
            <person name="Kikuchi T."/>
        </authorList>
    </citation>
    <scope>NUCLEOTIDE SEQUENCE</scope>
    <source>
        <strain evidence="3">NKZ352</strain>
    </source>
</reference>
<proteinExistence type="predicted"/>
<dbReference type="Proteomes" id="UP000835052">
    <property type="component" value="Unassembled WGS sequence"/>
</dbReference>
<dbReference type="GO" id="GO:0005737">
    <property type="term" value="C:cytoplasm"/>
    <property type="evidence" value="ECO:0007669"/>
    <property type="project" value="TreeGrafter"/>
</dbReference>
<evidence type="ECO:0000256" key="1">
    <source>
        <dbReference type="ARBA" id="ARBA00022801"/>
    </source>
</evidence>
<evidence type="ECO:0000313" key="4">
    <source>
        <dbReference type="Proteomes" id="UP000835052"/>
    </source>
</evidence>
<evidence type="ECO:0000256" key="2">
    <source>
        <dbReference type="ARBA" id="ARBA00023098"/>
    </source>
</evidence>
<comment type="caution">
    <text evidence="3">The sequence shown here is derived from an EMBL/GenBank/DDBJ whole genome shotgun (WGS) entry which is preliminary data.</text>
</comment>
<dbReference type="OrthoDB" id="159395at2759"/>
<accession>A0A8S1H716</accession>
<dbReference type="Gene3D" id="2.30.29.30">
    <property type="entry name" value="Pleckstrin-homology domain (PH domain)/Phosphotyrosine-binding domain (PTB)"/>
    <property type="match status" value="1"/>
</dbReference>
<dbReference type="InterPro" id="IPR011993">
    <property type="entry name" value="PH-like_dom_sf"/>
</dbReference>